<proteinExistence type="predicted"/>
<sequence length="236" mass="25835">MTHHDPIADAKAQEATHKYAFRAATMDDIPALQAMIGESLRALGKGYYTDAELDGSIGYLFGPDTVLIRDQMKPAHGQGPQKQQQQQQHSSSTAQHSTAQHSTTQHSTAQLHHTSPPKTHAQYLTEPNQDILHPAPAPQPQHNRRLRRLVLSANAVRRQQRALVFADAGEARPSRRPGQHPSHLHGARVRAAGAWDHGDAVLRRAGGGGEQRDGGVWPVGDGGHVEWGRAVREVWV</sequence>
<evidence type="ECO:0000313" key="3">
    <source>
        <dbReference type="Proteomes" id="UP000076837"/>
    </source>
</evidence>
<dbReference type="EMBL" id="JYNV01000244">
    <property type="protein sequence ID" value="KZM21427.1"/>
    <property type="molecule type" value="Genomic_DNA"/>
</dbReference>
<comment type="caution">
    <text evidence="2">The sequence shown here is derived from an EMBL/GenBank/DDBJ whole genome shotgun (WGS) entry which is preliminary data.</text>
</comment>
<protein>
    <submittedName>
        <fullName evidence="2">N-acetyltransferase</fullName>
    </submittedName>
</protein>
<organism evidence="2 3">
    <name type="scientific">Didymella rabiei</name>
    <name type="common">Chickpea ascochyta blight fungus</name>
    <name type="synonym">Mycosphaerella rabiei</name>
    <dbReference type="NCBI Taxonomy" id="5454"/>
    <lineage>
        <taxon>Eukaryota</taxon>
        <taxon>Fungi</taxon>
        <taxon>Dikarya</taxon>
        <taxon>Ascomycota</taxon>
        <taxon>Pezizomycotina</taxon>
        <taxon>Dothideomycetes</taxon>
        <taxon>Pleosporomycetidae</taxon>
        <taxon>Pleosporales</taxon>
        <taxon>Pleosporineae</taxon>
        <taxon>Didymellaceae</taxon>
        <taxon>Ascochyta</taxon>
    </lineage>
</organism>
<evidence type="ECO:0000313" key="2">
    <source>
        <dbReference type="EMBL" id="KZM21427.1"/>
    </source>
</evidence>
<name>A0A163AW11_DIDRA</name>
<dbReference type="Proteomes" id="UP000076837">
    <property type="component" value="Unassembled WGS sequence"/>
</dbReference>
<keyword evidence="3" id="KW-1185">Reference proteome</keyword>
<dbReference type="AlphaFoldDB" id="A0A163AW11"/>
<accession>A0A163AW11</accession>
<dbReference type="GO" id="GO:0016740">
    <property type="term" value="F:transferase activity"/>
    <property type="evidence" value="ECO:0007669"/>
    <property type="project" value="UniProtKB-KW"/>
</dbReference>
<evidence type="ECO:0000256" key="1">
    <source>
        <dbReference type="SAM" id="MobiDB-lite"/>
    </source>
</evidence>
<feature type="region of interest" description="Disordered" evidence="1">
    <location>
        <begin position="73"/>
        <end position="121"/>
    </location>
</feature>
<reference evidence="2 3" key="1">
    <citation type="journal article" date="2016" name="Sci. Rep.">
        <title>Draft genome sequencing and secretome analysis of fungal phytopathogen Ascochyta rabiei provides insight into the necrotrophic effector repertoire.</title>
        <authorList>
            <person name="Verma S."/>
            <person name="Gazara R.K."/>
            <person name="Nizam S."/>
            <person name="Parween S."/>
            <person name="Chattopadhyay D."/>
            <person name="Verma P.K."/>
        </authorList>
    </citation>
    <scope>NUCLEOTIDE SEQUENCE [LARGE SCALE GENOMIC DNA]</scope>
    <source>
        <strain evidence="2 3">ArDII</strain>
    </source>
</reference>
<keyword evidence="2" id="KW-0808">Transferase</keyword>
<feature type="compositionally biased region" description="Low complexity" evidence="1">
    <location>
        <begin position="83"/>
        <end position="114"/>
    </location>
</feature>
<gene>
    <name evidence="2" type="ORF">ST47_g7393</name>
</gene>